<evidence type="ECO:0000256" key="1">
    <source>
        <dbReference type="SAM" id="Phobius"/>
    </source>
</evidence>
<evidence type="ECO:0000313" key="2">
    <source>
        <dbReference type="EMBL" id="GFO29723.1"/>
    </source>
</evidence>
<name>A0AAV4CCW4_9GAST</name>
<reference evidence="2 3" key="1">
    <citation type="journal article" date="2021" name="Elife">
        <title>Chloroplast acquisition without the gene transfer in kleptoplastic sea slugs, Plakobranchus ocellatus.</title>
        <authorList>
            <person name="Maeda T."/>
            <person name="Takahashi S."/>
            <person name="Yoshida T."/>
            <person name="Shimamura S."/>
            <person name="Takaki Y."/>
            <person name="Nagai Y."/>
            <person name="Toyoda A."/>
            <person name="Suzuki Y."/>
            <person name="Arimoto A."/>
            <person name="Ishii H."/>
            <person name="Satoh N."/>
            <person name="Nishiyama T."/>
            <person name="Hasebe M."/>
            <person name="Maruyama T."/>
            <person name="Minagawa J."/>
            <person name="Obokata J."/>
            <person name="Shigenobu S."/>
        </authorList>
    </citation>
    <scope>NUCLEOTIDE SEQUENCE [LARGE SCALE GENOMIC DNA]</scope>
</reference>
<feature type="transmembrane region" description="Helical" evidence="1">
    <location>
        <begin position="12"/>
        <end position="32"/>
    </location>
</feature>
<comment type="caution">
    <text evidence="2">The sequence shown here is derived from an EMBL/GenBank/DDBJ whole genome shotgun (WGS) entry which is preliminary data.</text>
</comment>
<dbReference type="EMBL" id="BLXT01006199">
    <property type="protein sequence ID" value="GFO29723.1"/>
    <property type="molecule type" value="Genomic_DNA"/>
</dbReference>
<dbReference type="Proteomes" id="UP000735302">
    <property type="component" value="Unassembled WGS sequence"/>
</dbReference>
<accession>A0AAV4CCW4</accession>
<sequence length="112" mass="13137">MIASTIAAIVDSYPWIDLIKSVISISAAILVFRIKKEDEDAITTAAGFLMQGTEILLNSVYFGFRFLEYLIRRYLWFPLIVLILTWSLFPEIVDDLFFLMYIGFRRYKSLFF</sequence>
<gene>
    <name evidence="2" type="ORF">PoB_005622800</name>
</gene>
<proteinExistence type="predicted"/>
<keyword evidence="1" id="KW-1133">Transmembrane helix</keyword>
<keyword evidence="1" id="KW-0472">Membrane</keyword>
<protein>
    <submittedName>
        <fullName evidence="2">Uncharacterized protein</fullName>
    </submittedName>
</protein>
<dbReference type="AlphaFoldDB" id="A0AAV4CCW4"/>
<keyword evidence="1" id="KW-0812">Transmembrane</keyword>
<organism evidence="2 3">
    <name type="scientific">Plakobranchus ocellatus</name>
    <dbReference type="NCBI Taxonomy" id="259542"/>
    <lineage>
        <taxon>Eukaryota</taxon>
        <taxon>Metazoa</taxon>
        <taxon>Spiralia</taxon>
        <taxon>Lophotrochozoa</taxon>
        <taxon>Mollusca</taxon>
        <taxon>Gastropoda</taxon>
        <taxon>Heterobranchia</taxon>
        <taxon>Euthyneura</taxon>
        <taxon>Panpulmonata</taxon>
        <taxon>Sacoglossa</taxon>
        <taxon>Placobranchoidea</taxon>
        <taxon>Plakobranchidae</taxon>
        <taxon>Plakobranchus</taxon>
    </lineage>
</organism>
<feature type="transmembrane region" description="Helical" evidence="1">
    <location>
        <begin position="76"/>
        <end position="102"/>
    </location>
</feature>
<keyword evidence="3" id="KW-1185">Reference proteome</keyword>
<evidence type="ECO:0000313" key="3">
    <source>
        <dbReference type="Proteomes" id="UP000735302"/>
    </source>
</evidence>